<organism evidence="2 3">
    <name type="scientific">Ilex paraguariensis</name>
    <name type="common">yerba mate</name>
    <dbReference type="NCBI Taxonomy" id="185542"/>
    <lineage>
        <taxon>Eukaryota</taxon>
        <taxon>Viridiplantae</taxon>
        <taxon>Streptophyta</taxon>
        <taxon>Embryophyta</taxon>
        <taxon>Tracheophyta</taxon>
        <taxon>Spermatophyta</taxon>
        <taxon>Magnoliopsida</taxon>
        <taxon>eudicotyledons</taxon>
        <taxon>Gunneridae</taxon>
        <taxon>Pentapetalae</taxon>
        <taxon>asterids</taxon>
        <taxon>campanulids</taxon>
        <taxon>Aquifoliales</taxon>
        <taxon>Aquifoliaceae</taxon>
        <taxon>Ilex</taxon>
    </lineage>
</organism>
<dbReference type="EMBL" id="CAUOFW020006924">
    <property type="protein sequence ID" value="CAK9176827.1"/>
    <property type="molecule type" value="Genomic_DNA"/>
</dbReference>
<accession>A0ABC8U5A2</accession>
<gene>
    <name evidence="2" type="ORF">ILEXP_LOCUS46694</name>
</gene>
<evidence type="ECO:0000313" key="2">
    <source>
        <dbReference type="EMBL" id="CAK9176827.1"/>
    </source>
</evidence>
<protein>
    <submittedName>
        <fullName evidence="2">Uncharacterized protein</fullName>
    </submittedName>
</protein>
<dbReference type="AlphaFoldDB" id="A0ABC8U5A2"/>
<feature type="region of interest" description="Disordered" evidence="1">
    <location>
        <begin position="65"/>
        <end position="98"/>
    </location>
</feature>
<sequence length="138" mass="15581">MPIGLAALTCFPRLSCLEQYHKVPDLGIEPFTLDKACARVLLPRAEVCHPCCYFDSPSPTIDVNSSSVDLEKNTATSSRMKRKRTHDSSSPKLSDSSFGEKRVIDCELEMTFGKVMLKRHFFDAKKKREELKAKTARL</sequence>
<comment type="caution">
    <text evidence="2">The sequence shown here is derived from an EMBL/GenBank/DDBJ whole genome shotgun (WGS) entry which is preliminary data.</text>
</comment>
<evidence type="ECO:0000256" key="1">
    <source>
        <dbReference type="SAM" id="MobiDB-lite"/>
    </source>
</evidence>
<proteinExistence type="predicted"/>
<name>A0ABC8U5A2_9AQUA</name>
<evidence type="ECO:0000313" key="3">
    <source>
        <dbReference type="Proteomes" id="UP001642360"/>
    </source>
</evidence>
<reference evidence="2 3" key="1">
    <citation type="submission" date="2024-02" db="EMBL/GenBank/DDBJ databases">
        <authorList>
            <person name="Vignale AGUSTIN F."/>
            <person name="Sosa J E."/>
            <person name="Modenutti C."/>
        </authorList>
    </citation>
    <scope>NUCLEOTIDE SEQUENCE [LARGE SCALE GENOMIC DNA]</scope>
</reference>
<feature type="compositionally biased region" description="Polar residues" evidence="1">
    <location>
        <begin position="65"/>
        <end position="78"/>
    </location>
</feature>
<feature type="compositionally biased region" description="Low complexity" evidence="1">
    <location>
        <begin position="88"/>
        <end position="97"/>
    </location>
</feature>
<dbReference type="Proteomes" id="UP001642360">
    <property type="component" value="Unassembled WGS sequence"/>
</dbReference>
<keyword evidence="3" id="KW-1185">Reference proteome</keyword>